<evidence type="ECO:0000256" key="1">
    <source>
        <dbReference type="ARBA" id="ARBA00004141"/>
    </source>
</evidence>
<feature type="region of interest" description="Disordered" evidence="5">
    <location>
        <begin position="167"/>
        <end position="210"/>
    </location>
</feature>
<dbReference type="Proteomes" id="UP000323000">
    <property type="component" value="Chromosome 2"/>
</dbReference>
<name>A0A5C7IQD0_9ROSI</name>
<organism evidence="6 7">
    <name type="scientific">Acer yangbiense</name>
    <dbReference type="NCBI Taxonomy" id="1000413"/>
    <lineage>
        <taxon>Eukaryota</taxon>
        <taxon>Viridiplantae</taxon>
        <taxon>Streptophyta</taxon>
        <taxon>Embryophyta</taxon>
        <taxon>Tracheophyta</taxon>
        <taxon>Spermatophyta</taxon>
        <taxon>Magnoliopsida</taxon>
        <taxon>eudicotyledons</taxon>
        <taxon>Gunneridae</taxon>
        <taxon>Pentapetalae</taxon>
        <taxon>rosids</taxon>
        <taxon>malvids</taxon>
        <taxon>Sapindales</taxon>
        <taxon>Sapindaceae</taxon>
        <taxon>Hippocastanoideae</taxon>
        <taxon>Acereae</taxon>
        <taxon>Acer</taxon>
    </lineage>
</organism>
<keyword evidence="2" id="KW-0812">Transmembrane</keyword>
<feature type="compositionally biased region" description="Low complexity" evidence="5">
    <location>
        <begin position="177"/>
        <end position="191"/>
    </location>
</feature>
<proteinExistence type="predicted"/>
<evidence type="ECO:0000256" key="3">
    <source>
        <dbReference type="ARBA" id="ARBA00022989"/>
    </source>
</evidence>
<dbReference type="AlphaFoldDB" id="A0A5C7IQD0"/>
<gene>
    <name evidence="6" type="ORF">EZV62_005527</name>
</gene>
<evidence type="ECO:0000256" key="4">
    <source>
        <dbReference type="ARBA" id="ARBA00023136"/>
    </source>
</evidence>
<evidence type="ECO:0000313" key="6">
    <source>
        <dbReference type="EMBL" id="TXG70592.1"/>
    </source>
</evidence>
<evidence type="ECO:0000256" key="2">
    <source>
        <dbReference type="ARBA" id="ARBA00022692"/>
    </source>
</evidence>
<dbReference type="GO" id="GO:0016020">
    <property type="term" value="C:membrane"/>
    <property type="evidence" value="ECO:0007669"/>
    <property type="project" value="UniProtKB-SubCell"/>
</dbReference>
<sequence>MSTPAEYFRSLPPVSKFYGVTCLLTTTAYYLQLYHPWYIALSYEDVIKRFQLNLHRANHGVSLERGPFDKRTADFVWMLIFGAFSLLVSSGCGSSSVDSFHGTFLGVLSSLGNTSTGFDFWASNTARDSWCFSHKIVAFWGVGTQINSPVQRDPYAGVAFRGRGYRLNGDRSTNTEQQQQPQTDSTTPQQPNEAGGVAFRGRSHRLDADN</sequence>
<dbReference type="EMBL" id="VAHF01000002">
    <property type="protein sequence ID" value="TXG70592.1"/>
    <property type="molecule type" value="Genomic_DNA"/>
</dbReference>
<protein>
    <submittedName>
        <fullName evidence="6">Uncharacterized protein</fullName>
    </submittedName>
</protein>
<dbReference type="OrthoDB" id="1716531at2759"/>
<dbReference type="PANTHER" id="PTHR11009">
    <property type="entry name" value="DER1-LIKE PROTEIN, DERLIN"/>
    <property type="match status" value="1"/>
</dbReference>
<comment type="subcellular location">
    <subcellularLocation>
        <location evidence="1">Membrane</location>
        <topology evidence="1">Multi-pass membrane protein</topology>
    </subcellularLocation>
</comment>
<evidence type="ECO:0000256" key="5">
    <source>
        <dbReference type="SAM" id="MobiDB-lite"/>
    </source>
</evidence>
<keyword evidence="7" id="KW-1185">Reference proteome</keyword>
<evidence type="ECO:0000313" key="7">
    <source>
        <dbReference type="Proteomes" id="UP000323000"/>
    </source>
</evidence>
<keyword evidence="3" id="KW-1133">Transmembrane helix</keyword>
<accession>A0A5C7IQD0</accession>
<keyword evidence="4" id="KW-0472">Membrane</keyword>
<comment type="caution">
    <text evidence="6">The sequence shown here is derived from an EMBL/GenBank/DDBJ whole genome shotgun (WGS) entry which is preliminary data.</text>
</comment>
<reference evidence="7" key="1">
    <citation type="journal article" date="2019" name="Gigascience">
        <title>De novo genome assembly of the endangered Acer yangbiense, a plant species with extremely small populations endemic to Yunnan Province, China.</title>
        <authorList>
            <person name="Yang J."/>
            <person name="Wariss H.M."/>
            <person name="Tao L."/>
            <person name="Zhang R."/>
            <person name="Yun Q."/>
            <person name="Hollingsworth P."/>
            <person name="Dao Z."/>
            <person name="Luo G."/>
            <person name="Guo H."/>
            <person name="Ma Y."/>
            <person name="Sun W."/>
        </authorList>
    </citation>
    <scope>NUCLEOTIDE SEQUENCE [LARGE SCALE GENOMIC DNA]</scope>
    <source>
        <strain evidence="7">cv. Malutang</strain>
    </source>
</reference>